<name>A0ABY4VMX5_9GAMM</name>
<keyword evidence="2" id="KW-0547">Nucleotide-binding</keyword>
<dbReference type="InterPro" id="IPR017911">
    <property type="entry name" value="MacB-like_ATP-bd"/>
</dbReference>
<dbReference type="Gene3D" id="3.40.50.300">
    <property type="entry name" value="P-loop containing nucleotide triphosphate hydrolases"/>
    <property type="match status" value="1"/>
</dbReference>
<evidence type="ECO:0000313" key="6">
    <source>
        <dbReference type="Proteomes" id="UP001055658"/>
    </source>
</evidence>
<feature type="domain" description="ABC transporter" evidence="4">
    <location>
        <begin position="3"/>
        <end position="240"/>
    </location>
</feature>
<proteinExistence type="predicted"/>
<reference evidence="5" key="1">
    <citation type="submission" date="2022-02" db="EMBL/GenBank/DDBJ databases">
        <title>Coral-associated bacteria.</title>
        <authorList>
            <person name="Tang K."/>
            <person name="Wang X."/>
        </authorList>
    </citation>
    <scope>NUCLEOTIDE SEQUENCE</scope>
    <source>
        <strain evidence="5">SCSIO 43006</strain>
    </source>
</reference>
<dbReference type="PROSITE" id="PS00211">
    <property type="entry name" value="ABC_TRANSPORTER_1"/>
    <property type="match status" value="1"/>
</dbReference>
<dbReference type="InterPro" id="IPR027417">
    <property type="entry name" value="P-loop_NTPase"/>
</dbReference>
<sequence>MLVELRNVSKRYAMGDIWVDALKDITLSLGKGEFLAVKGPSGSGKSTLLNILSALDQCDSGTVQVGGVNIGKLGEHKRSKFRNRHIGIVFQSFNLIPVLTALENVMYPLTLRGVKNAKARALQALKDVGLEKQAGQRPTQLSGGQMQRVAIARAIVTRPDIVLADEPTANLDSKTSETIMALIQKLNREQGITFVISTHDDYVTSLASRVITILDGELVSDRLSGDVLASGYDRSSITSSGVEV</sequence>
<dbReference type="Proteomes" id="UP001055658">
    <property type="component" value="Chromosome"/>
</dbReference>
<organism evidence="5 6">
    <name type="scientific">Microbulbifer variabilis</name>
    <dbReference type="NCBI Taxonomy" id="266805"/>
    <lineage>
        <taxon>Bacteria</taxon>
        <taxon>Pseudomonadati</taxon>
        <taxon>Pseudomonadota</taxon>
        <taxon>Gammaproteobacteria</taxon>
        <taxon>Cellvibrionales</taxon>
        <taxon>Microbulbiferaceae</taxon>
        <taxon>Microbulbifer</taxon>
    </lineage>
</organism>
<keyword evidence="6" id="KW-1185">Reference proteome</keyword>
<dbReference type="CDD" id="cd03255">
    <property type="entry name" value="ABC_MJ0796_LolCDE_FtsE"/>
    <property type="match status" value="1"/>
</dbReference>
<dbReference type="RefSeq" id="WP_252085545.1">
    <property type="nucleotide sequence ID" value="NZ_CP092418.1"/>
</dbReference>
<dbReference type="PANTHER" id="PTHR24220">
    <property type="entry name" value="IMPORT ATP-BINDING PROTEIN"/>
    <property type="match status" value="1"/>
</dbReference>
<dbReference type="InterPro" id="IPR003439">
    <property type="entry name" value="ABC_transporter-like_ATP-bd"/>
</dbReference>
<accession>A0ABY4VMX5</accession>
<dbReference type="Pfam" id="PF00005">
    <property type="entry name" value="ABC_tran"/>
    <property type="match status" value="1"/>
</dbReference>
<dbReference type="GO" id="GO:0005524">
    <property type="term" value="F:ATP binding"/>
    <property type="evidence" value="ECO:0007669"/>
    <property type="project" value="UniProtKB-KW"/>
</dbReference>
<evidence type="ECO:0000256" key="1">
    <source>
        <dbReference type="ARBA" id="ARBA00022448"/>
    </source>
</evidence>
<evidence type="ECO:0000313" key="5">
    <source>
        <dbReference type="EMBL" id="USD23199.1"/>
    </source>
</evidence>
<dbReference type="PROSITE" id="PS50893">
    <property type="entry name" value="ABC_TRANSPORTER_2"/>
    <property type="match status" value="1"/>
</dbReference>
<keyword evidence="3 5" id="KW-0067">ATP-binding</keyword>
<dbReference type="SUPFAM" id="SSF52540">
    <property type="entry name" value="P-loop containing nucleoside triphosphate hydrolases"/>
    <property type="match status" value="1"/>
</dbReference>
<dbReference type="SMART" id="SM00382">
    <property type="entry name" value="AAA"/>
    <property type="match status" value="1"/>
</dbReference>
<dbReference type="EMBL" id="CP092418">
    <property type="protein sequence ID" value="USD23199.1"/>
    <property type="molecule type" value="Genomic_DNA"/>
</dbReference>
<evidence type="ECO:0000256" key="2">
    <source>
        <dbReference type="ARBA" id="ARBA00022741"/>
    </source>
</evidence>
<dbReference type="InterPro" id="IPR017871">
    <property type="entry name" value="ABC_transporter-like_CS"/>
</dbReference>
<evidence type="ECO:0000259" key="4">
    <source>
        <dbReference type="PROSITE" id="PS50893"/>
    </source>
</evidence>
<keyword evidence="1" id="KW-0813">Transport</keyword>
<dbReference type="InterPro" id="IPR003593">
    <property type="entry name" value="AAA+_ATPase"/>
</dbReference>
<protein>
    <submittedName>
        <fullName evidence="5">ABC transporter ATP-binding protein</fullName>
    </submittedName>
</protein>
<gene>
    <name evidence="5" type="ORF">MJO52_08700</name>
</gene>
<dbReference type="InterPro" id="IPR015854">
    <property type="entry name" value="ABC_transpr_LolD-like"/>
</dbReference>
<evidence type="ECO:0000256" key="3">
    <source>
        <dbReference type="ARBA" id="ARBA00022840"/>
    </source>
</evidence>